<dbReference type="EMBL" id="JAKZJU020000001">
    <property type="protein sequence ID" value="MDL2058513.1"/>
    <property type="molecule type" value="Genomic_DNA"/>
</dbReference>
<comment type="catalytic activity">
    <reaction evidence="5 6">
        <text>Exonucleolytic cleavage in either 5'- to 3'- or 3'- to 5'-direction to yield nucleoside 5'-phosphates.</text>
        <dbReference type="EC" id="3.1.11.6"/>
    </reaction>
</comment>
<name>A0ABT7IJG2_9BURK</name>
<evidence type="ECO:0000256" key="1">
    <source>
        <dbReference type="ARBA" id="ARBA00022490"/>
    </source>
</evidence>
<comment type="function">
    <text evidence="5">Bidirectionally degrades single-stranded DNA into large acid-insoluble oligonucleotides, which are then degraded further into small acid-soluble oligonucleotides.</text>
</comment>
<comment type="subunit">
    <text evidence="5">Heterooligomer composed of large and small subunits.</text>
</comment>
<protein>
    <recommendedName>
        <fullName evidence="5">Exodeoxyribonuclease 7 large subunit</fullName>
        <ecNumber evidence="5">3.1.11.6</ecNumber>
    </recommendedName>
    <alternativeName>
        <fullName evidence="5">Exodeoxyribonuclease VII large subunit</fullName>
        <shortName evidence="5">Exonuclease VII large subunit</shortName>
    </alternativeName>
</protein>
<feature type="region of interest" description="Disordered" evidence="7">
    <location>
        <begin position="16"/>
        <end position="39"/>
    </location>
</feature>
<keyword evidence="4 5" id="KW-0269">Exonuclease</keyword>
<dbReference type="Pfam" id="PF02601">
    <property type="entry name" value="Exonuc_VII_L"/>
    <property type="match status" value="1"/>
</dbReference>
<evidence type="ECO:0000313" key="10">
    <source>
        <dbReference type="EMBL" id="MDL2058513.1"/>
    </source>
</evidence>
<sequence>MADFFDADFFGADAAGSSRGRRPADEAPGLSGAAGGPRPAAQPVLTVTAVCRSWSASLQRNFPPAWVGGEIASFMRAASGHCYFELKDASAQLRCVMFRGSAAGLAFRPQPGDRVEVYGAPSIYAARGNLQLQVTRMRRAGLGELYEQFLRLRERLAREGLFEASLKRPLPFMPATIGIVSSLAAAGLRDVLKTLERRASYASIILYPAAVQGRGASAEIVQALGEAGRRREADVLLLVRGGGSFEDLACFNTEEVARAVRSCPIPVVTGIGHEVDTTLADLAADLRAATPTAAAERCAADAGVLSGQLRQLASRLRAAAENGLNVRYQRLDGASARLRPPGFYLRQRRERLEWLAERARSIASERLQSEALRLSELRNAAGRGLKDQASARAQGLERLRGRLLVCGRSIAADRAERLQGLELRLARVKPRTAGRQARLTQAEARLRLRLSGGFEQRRRRFEALEARFLAMDFLKVLGRGFAVVVSEGGAVKSAASLKAGGKIRLIFRDGEAWATVDGVRLGEGLRMMTGNGRGEPGS</sequence>
<evidence type="ECO:0000256" key="6">
    <source>
        <dbReference type="RuleBase" id="RU004355"/>
    </source>
</evidence>
<dbReference type="InterPro" id="IPR025824">
    <property type="entry name" value="OB-fold_nuc-bd_dom"/>
</dbReference>
<feature type="domain" description="OB-fold nucleic acid binding" evidence="9">
    <location>
        <begin position="45"/>
        <end position="138"/>
    </location>
</feature>
<dbReference type="NCBIfam" id="TIGR00237">
    <property type="entry name" value="xseA"/>
    <property type="match status" value="1"/>
</dbReference>
<keyword evidence="1 5" id="KW-0963">Cytoplasm</keyword>
<dbReference type="GO" id="GO:0008855">
    <property type="term" value="F:exodeoxyribonuclease VII activity"/>
    <property type="evidence" value="ECO:0007669"/>
    <property type="project" value="UniProtKB-EC"/>
</dbReference>
<dbReference type="PANTHER" id="PTHR30008:SF0">
    <property type="entry name" value="EXODEOXYRIBONUCLEASE 7 LARGE SUBUNIT"/>
    <property type="match status" value="1"/>
</dbReference>
<evidence type="ECO:0000256" key="5">
    <source>
        <dbReference type="HAMAP-Rule" id="MF_00378"/>
    </source>
</evidence>
<evidence type="ECO:0000259" key="9">
    <source>
        <dbReference type="Pfam" id="PF13742"/>
    </source>
</evidence>
<dbReference type="Proteomes" id="UP001165481">
    <property type="component" value="Unassembled WGS sequence"/>
</dbReference>
<dbReference type="InterPro" id="IPR020579">
    <property type="entry name" value="Exonuc_VII_lsu_C"/>
</dbReference>
<dbReference type="CDD" id="cd04489">
    <property type="entry name" value="ExoVII_LU_OBF"/>
    <property type="match status" value="1"/>
</dbReference>
<dbReference type="InterPro" id="IPR003753">
    <property type="entry name" value="Exonuc_VII_L"/>
</dbReference>
<comment type="caution">
    <text evidence="10">The sequence shown here is derived from an EMBL/GenBank/DDBJ whole genome shotgun (WGS) entry which is preliminary data.</text>
</comment>
<reference evidence="10" key="1">
    <citation type="submission" date="2023-03" db="EMBL/GenBank/DDBJ databases">
        <title>Mesosutterella sp. nov. isolated from porcine feces.</title>
        <authorList>
            <person name="Yu S."/>
        </authorList>
    </citation>
    <scope>NUCLEOTIDE SEQUENCE</scope>
    <source>
        <strain evidence="10">AGMB02718</strain>
    </source>
</reference>
<evidence type="ECO:0000256" key="2">
    <source>
        <dbReference type="ARBA" id="ARBA00022722"/>
    </source>
</evidence>
<gene>
    <name evidence="5 10" type="primary">xseA</name>
    <name evidence="10" type="ORF">MUN46_000865</name>
</gene>
<dbReference type="HAMAP" id="MF_00378">
    <property type="entry name" value="Exonuc_7_L"/>
    <property type="match status" value="1"/>
</dbReference>
<comment type="subcellular location">
    <subcellularLocation>
        <location evidence="5 6">Cytoplasm</location>
    </subcellularLocation>
</comment>
<keyword evidence="3 5" id="KW-0378">Hydrolase</keyword>
<evidence type="ECO:0000256" key="3">
    <source>
        <dbReference type="ARBA" id="ARBA00022801"/>
    </source>
</evidence>
<evidence type="ECO:0000256" key="7">
    <source>
        <dbReference type="SAM" id="MobiDB-lite"/>
    </source>
</evidence>
<feature type="domain" description="Exonuclease VII large subunit C-terminal" evidence="8">
    <location>
        <begin position="161"/>
        <end position="514"/>
    </location>
</feature>
<keyword evidence="11" id="KW-1185">Reference proteome</keyword>
<accession>A0ABT7IJG2</accession>
<keyword evidence="2 5" id="KW-0540">Nuclease</keyword>
<evidence type="ECO:0000313" key="11">
    <source>
        <dbReference type="Proteomes" id="UP001165481"/>
    </source>
</evidence>
<organism evidence="10 11">
    <name type="scientific">Mesosutterella faecium</name>
    <dbReference type="NCBI Taxonomy" id="2925194"/>
    <lineage>
        <taxon>Bacteria</taxon>
        <taxon>Pseudomonadati</taxon>
        <taxon>Pseudomonadota</taxon>
        <taxon>Betaproteobacteria</taxon>
        <taxon>Burkholderiales</taxon>
        <taxon>Sutterellaceae</taxon>
        <taxon>Mesosutterella</taxon>
    </lineage>
</organism>
<comment type="similarity">
    <text evidence="5 6">Belongs to the XseA family.</text>
</comment>
<dbReference type="PANTHER" id="PTHR30008">
    <property type="entry name" value="EXODEOXYRIBONUCLEASE 7 LARGE SUBUNIT"/>
    <property type="match status" value="1"/>
</dbReference>
<dbReference type="EC" id="3.1.11.6" evidence="5"/>
<feature type="compositionally biased region" description="Low complexity" evidence="7">
    <location>
        <begin position="27"/>
        <end position="39"/>
    </location>
</feature>
<dbReference type="RefSeq" id="WP_243377169.1">
    <property type="nucleotide sequence ID" value="NZ_JAKZJU020000001.1"/>
</dbReference>
<proteinExistence type="inferred from homology"/>
<dbReference type="Pfam" id="PF13742">
    <property type="entry name" value="tRNA_anti_2"/>
    <property type="match status" value="1"/>
</dbReference>
<evidence type="ECO:0000256" key="4">
    <source>
        <dbReference type="ARBA" id="ARBA00022839"/>
    </source>
</evidence>
<evidence type="ECO:0000259" key="8">
    <source>
        <dbReference type="Pfam" id="PF02601"/>
    </source>
</evidence>